<evidence type="ECO:0000256" key="6">
    <source>
        <dbReference type="PIRNR" id="PIRNR000101"/>
    </source>
</evidence>
<keyword evidence="5" id="KW-0472">Membrane</keyword>
<dbReference type="InterPro" id="IPR016167">
    <property type="entry name" value="FAD-bd_PCMH_sub1"/>
</dbReference>
<dbReference type="GO" id="GO:0048038">
    <property type="term" value="F:quinone binding"/>
    <property type="evidence" value="ECO:0007669"/>
    <property type="project" value="UniProtKB-KW"/>
</dbReference>
<dbReference type="GO" id="GO:0022904">
    <property type="term" value="P:respiratory electron transport chain"/>
    <property type="evidence" value="ECO:0007669"/>
    <property type="project" value="InterPro"/>
</dbReference>
<evidence type="ECO:0000256" key="5">
    <source>
        <dbReference type="HAMAP-Rule" id="MF_02092"/>
    </source>
</evidence>
<feature type="binding site" evidence="5 7">
    <location>
        <position position="263"/>
    </location>
    <ligand>
        <name>FAD</name>
        <dbReference type="ChEBI" id="CHEBI:57692"/>
    </ligand>
</feature>
<dbReference type="GO" id="GO:0071949">
    <property type="term" value="F:FAD binding"/>
    <property type="evidence" value="ECO:0007669"/>
    <property type="project" value="InterPro"/>
</dbReference>
<dbReference type="Gene3D" id="3.30.70.610">
    <property type="entry name" value="D-lactate dehydrogenase, cap domain, subdomain 1"/>
    <property type="match status" value="2"/>
</dbReference>
<dbReference type="PANTHER" id="PTHR43716">
    <property type="entry name" value="D-2-HYDROXYGLUTARATE DEHYDROGENASE, MITOCHONDRIAL"/>
    <property type="match status" value="1"/>
</dbReference>
<dbReference type="HAMAP" id="MF_02092">
    <property type="entry name" value="DLDH_Dld"/>
    <property type="match status" value="1"/>
</dbReference>
<dbReference type="InterPro" id="IPR051264">
    <property type="entry name" value="FAD-oxidored/transferase_4"/>
</dbReference>
<dbReference type="InterPro" id="IPR016173">
    <property type="entry name" value="D-lactate_DH_C-sub2"/>
</dbReference>
<evidence type="ECO:0000313" key="10">
    <source>
        <dbReference type="Proteomes" id="UP001176960"/>
    </source>
</evidence>
<comment type="catalytic activity">
    <reaction evidence="5 6">
        <text>(R)-lactate + a quinone = a quinol + pyruvate</text>
        <dbReference type="Rhea" id="RHEA:51468"/>
        <dbReference type="ChEBI" id="CHEBI:15361"/>
        <dbReference type="ChEBI" id="CHEBI:16004"/>
        <dbReference type="ChEBI" id="CHEBI:24646"/>
        <dbReference type="ChEBI" id="CHEBI:132124"/>
        <dbReference type="EC" id="1.1.5.12"/>
    </reaction>
</comment>
<gene>
    <name evidence="5 9" type="primary">dld</name>
    <name evidence="9" type="ORF">LMG32879_001717</name>
</gene>
<feature type="binding site" evidence="5 7">
    <location>
        <position position="151"/>
    </location>
    <ligand>
        <name>FAD</name>
        <dbReference type="ChEBI" id="CHEBI:57692"/>
    </ligand>
</feature>
<feature type="binding site" evidence="7">
    <location>
        <position position="258"/>
    </location>
    <ligand>
        <name>FAD</name>
        <dbReference type="ChEBI" id="CHEBI:57692"/>
    </ligand>
</feature>
<evidence type="ECO:0000256" key="1">
    <source>
        <dbReference type="ARBA" id="ARBA00001974"/>
    </source>
</evidence>
<dbReference type="InterPro" id="IPR012256">
    <property type="entry name" value="D_lactate_DH"/>
</dbReference>
<dbReference type="NCBIfam" id="NF008387">
    <property type="entry name" value="PRK11183.1"/>
    <property type="match status" value="1"/>
</dbReference>
<dbReference type="Proteomes" id="UP001176960">
    <property type="component" value="Unassembled WGS sequence"/>
</dbReference>
<evidence type="ECO:0000259" key="8">
    <source>
        <dbReference type="PROSITE" id="PS51387"/>
    </source>
</evidence>
<dbReference type="SUPFAM" id="SSF56176">
    <property type="entry name" value="FAD-binding/transporter-associated domain-like"/>
    <property type="match status" value="1"/>
</dbReference>
<dbReference type="PIRSF" id="PIRSF000101">
    <property type="entry name" value="D-lactate_dh"/>
    <property type="match status" value="1"/>
</dbReference>
<keyword evidence="10" id="KW-1185">Reference proteome</keyword>
<proteinExistence type="inferred from homology"/>
<organism evidence="9 10">
    <name type="scientific">Brytella acorum</name>
    <dbReference type="NCBI Taxonomy" id="2959299"/>
    <lineage>
        <taxon>Bacteria</taxon>
        <taxon>Pseudomonadati</taxon>
        <taxon>Pseudomonadota</taxon>
        <taxon>Alphaproteobacteria</taxon>
        <taxon>Acetobacterales</taxon>
        <taxon>Acetobacteraceae</taxon>
        <taxon>Brytella</taxon>
    </lineage>
</organism>
<feature type="binding site" evidence="5 7">
    <location>
        <position position="144"/>
    </location>
    <ligand>
        <name>FAD</name>
        <dbReference type="ChEBI" id="CHEBI:57692"/>
    </ligand>
</feature>
<keyword evidence="4 5" id="KW-0560">Oxidoreductase</keyword>
<evidence type="ECO:0000313" key="9">
    <source>
        <dbReference type="EMBL" id="CAI9120877.1"/>
    </source>
</evidence>
<dbReference type="Pfam" id="PF01565">
    <property type="entry name" value="FAD_binding_4"/>
    <property type="match status" value="1"/>
</dbReference>
<dbReference type="Gene3D" id="3.30.465.10">
    <property type="match status" value="1"/>
</dbReference>
<comment type="subcellular location">
    <subcellularLocation>
        <location evidence="5">Cell inner membrane</location>
        <topology evidence="5">Peripheral membrane protein</topology>
        <orientation evidence="5">Cytoplasmic side</orientation>
    </subcellularLocation>
</comment>
<dbReference type="GO" id="GO:0102029">
    <property type="term" value="F:D-lactate dehydrogenase (quinone) activity"/>
    <property type="evidence" value="ECO:0007669"/>
    <property type="project" value="UniProtKB-EC"/>
</dbReference>
<feature type="domain" description="FAD-binding PCMH-type" evidence="8">
    <location>
        <begin position="42"/>
        <end position="273"/>
    </location>
</feature>
<dbReference type="InterPro" id="IPR016164">
    <property type="entry name" value="FAD-linked_Oxase-like_C"/>
</dbReference>
<name>A0AA35UNU4_9PROT</name>
<feature type="binding site" evidence="5 7">
    <location>
        <position position="161"/>
    </location>
    <ligand>
        <name>FAD</name>
        <dbReference type="ChEBI" id="CHEBI:57692"/>
    </ligand>
</feature>
<reference evidence="9" key="1">
    <citation type="submission" date="2023-03" db="EMBL/GenBank/DDBJ databases">
        <authorList>
            <person name="Cleenwerck I."/>
        </authorList>
    </citation>
    <scope>NUCLEOTIDE SEQUENCE</scope>
    <source>
        <strain evidence="9">LMG 32879</strain>
    </source>
</reference>
<feature type="binding site" evidence="5 7">
    <location>
        <begin position="77"/>
        <end position="81"/>
    </location>
    <ligand>
        <name>FAD</name>
        <dbReference type="ChEBI" id="CHEBI:57692"/>
    </ligand>
</feature>
<dbReference type="SUPFAM" id="SSF55103">
    <property type="entry name" value="FAD-linked oxidases, C-terminal domain"/>
    <property type="match status" value="1"/>
</dbReference>
<keyword evidence="3 5" id="KW-0274">FAD</keyword>
<dbReference type="PANTHER" id="PTHR43716:SF1">
    <property type="entry name" value="D-2-HYDROXYGLUTARATE DEHYDROGENASE, MITOCHONDRIAL"/>
    <property type="match status" value="1"/>
</dbReference>
<dbReference type="EC" id="1.1.5.12" evidence="5"/>
<keyword evidence="2 5" id="KW-0285">Flavoprotein</keyword>
<keyword evidence="5" id="KW-0997">Cell inner membrane</keyword>
<comment type="caution">
    <text evidence="9">The sequence shown here is derived from an EMBL/GenBank/DDBJ whole genome shotgun (WGS) entry which is preliminary data.</text>
</comment>
<dbReference type="InterPro" id="IPR006094">
    <property type="entry name" value="Oxid_FAD_bind_N"/>
</dbReference>
<evidence type="ECO:0000256" key="3">
    <source>
        <dbReference type="ARBA" id="ARBA00022827"/>
    </source>
</evidence>
<evidence type="ECO:0000256" key="7">
    <source>
        <dbReference type="PIRSR" id="PIRSR000101-1"/>
    </source>
</evidence>
<accession>A0AA35UNU4</accession>
<keyword evidence="5 6" id="KW-0874">Quinone</keyword>
<dbReference type="GO" id="GO:0004458">
    <property type="term" value="F:D-lactate dehydrogenase (cytochrome) activity"/>
    <property type="evidence" value="ECO:0007669"/>
    <property type="project" value="UniProtKB-UniRule"/>
</dbReference>
<dbReference type="GO" id="GO:0031234">
    <property type="term" value="C:extrinsic component of cytoplasmic side of plasma membrane"/>
    <property type="evidence" value="ECO:0007669"/>
    <property type="project" value="UniProtKB-UniRule"/>
</dbReference>
<dbReference type="AlphaFoldDB" id="A0AA35UNU4"/>
<dbReference type="InterPro" id="IPR016166">
    <property type="entry name" value="FAD-bd_PCMH"/>
</dbReference>
<comment type="cofactor">
    <cofactor evidence="1 5 6 7">
        <name>FAD</name>
        <dbReference type="ChEBI" id="CHEBI:57692"/>
    </cofactor>
</comment>
<dbReference type="Pfam" id="PF09330">
    <property type="entry name" value="Lact-deh-memb"/>
    <property type="match status" value="1"/>
</dbReference>
<protein>
    <recommendedName>
        <fullName evidence="5">Quinone-dependent D-lactate dehydrogenase</fullName>
        <ecNumber evidence="5">1.1.5.12</ecNumber>
    </recommendedName>
    <alternativeName>
        <fullName evidence="5">D-lactate dehydrogenase</fullName>
        <shortName evidence="5">D-LDH</shortName>
    </alternativeName>
</protein>
<dbReference type="InterPro" id="IPR015409">
    <property type="entry name" value="Lactate_DH_C"/>
</dbReference>
<feature type="binding site" evidence="5 7">
    <location>
        <begin position="85"/>
        <end position="86"/>
    </location>
    <ligand>
        <name>FAD</name>
        <dbReference type="ChEBI" id="CHEBI:57692"/>
    </ligand>
</feature>
<dbReference type="InterPro" id="IPR016172">
    <property type="entry name" value="D-lactate_DH_C-sub1"/>
</dbReference>
<evidence type="ECO:0000256" key="2">
    <source>
        <dbReference type="ARBA" id="ARBA00022630"/>
    </source>
</evidence>
<sequence length="573" mass="64157">MSHLDESSLDEALLKTLRAVSGRRHVLTSRNATYRFRRGFRFGEGRVLAVVRPGSLVELWRVAQACVTAGKIIIMQAANTGLTGGSTPDGDSYDRGVVLISTTRLRGFQQLGGGKQVVCLPGATLHDLEENLRPIGREPHSVIGSSCIGASVLGGISNNSGGALLQRGPAFTQMALFGQIGADGTLRLVNHLGIALGDEPEVVLRRLEAGRFDERDVAWDAGLGHDESYAAHVRDVDADTPARFNADPSRWYEASGCAGKLVVFAVRLDTFPIEKDPAVFYVGTNDPAELQAIRRHVLTRFEELPIAGEYMHRDAFDIAEKYGKDTFAVIRYLGTRWMPLMFSAKSRADALTRRLRFLPLHLADLVLQGISRFLPRQLPRRMTDYRDRYEHHLMIKVSTRMAAPVRDYLSGYFGRASGSFFECTPEEGKLAFLHRFAAAGAAIRYRAVHAKQAEDIVALDVALRRNDDDWFERLTPEIDSKLIVKLYYGHFFCHVMHQDYVVKKGFNASDVEEEMLPYLDRRGARYPAEHNFGHLYEAPKDMLEHFRMLDPCNCMNPGIGKSTKREKWVAESV</sequence>
<comment type="function">
    <text evidence="5 6">Catalyzes the oxidation of D-lactate to pyruvate.</text>
</comment>
<dbReference type="InterPro" id="IPR016169">
    <property type="entry name" value="FAD-bd_PCMH_sub2"/>
</dbReference>
<dbReference type="Gene3D" id="3.30.43.10">
    <property type="entry name" value="Uridine Diphospho-n-acetylenolpyruvylglucosamine Reductase, domain 2"/>
    <property type="match status" value="1"/>
</dbReference>
<dbReference type="GO" id="GO:0055085">
    <property type="term" value="P:transmembrane transport"/>
    <property type="evidence" value="ECO:0007669"/>
    <property type="project" value="InterPro"/>
</dbReference>
<dbReference type="PROSITE" id="PS51387">
    <property type="entry name" value="FAD_PCMH"/>
    <property type="match status" value="1"/>
</dbReference>
<comment type="similarity">
    <text evidence="5">Belongs to the quinone-dependent D-lactate dehydrogenase family.</text>
</comment>
<dbReference type="EMBL" id="CATKSH010000009">
    <property type="protein sequence ID" value="CAI9120877.1"/>
    <property type="molecule type" value="Genomic_DNA"/>
</dbReference>
<evidence type="ECO:0000256" key="4">
    <source>
        <dbReference type="ARBA" id="ARBA00023002"/>
    </source>
</evidence>
<dbReference type="GO" id="GO:0006089">
    <property type="term" value="P:lactate metabolic process"/>
    <property type="evidence" value="ECO:0007669"/>
    <property type="project" value="UniProtKB-UniRule"/>
</dbReference>
<dbReference type="Gene3D" id="3.30.1370.20">
    <property type="entry name" value="D-lactate dehydrogenase, cap domain, subdomain 2"/>
    <property type="match status" value="1"/>
</dbReference>
<dbReference type="InterPro" id="IPR036318">
    <property type="entry name" value="FAD-bd_PCMH-like_sf"/>
</dbReference>
<dbReference type="RefSeq" id="WP_289841221.1">
    <property type="nucleotide sequence ID" value="NZ_CATKSH010000009.1"/>
</dbReference>
<keyword evidence="5" id="KW-1003">Cell membrane</keyword>